<dbReference type="SUPFAM" id="SSF48403">
    <property type="entry name" value="Ankyrin repeat"/>
    <property type="match status" value="1"/>
</dbReference>
<name>T0PZL5_SAPDV</name>
<dbReference type="GeneID" id="19955182"/>
<proteinExistence type="predicted"/>
<feature type="non-terminal residue" evidence="1">
    <location>
        <position position="1"/>
    </location>
</feature>
<dbReference type="Proteomes" id="UP000030762">
    <property type="component" value="Unassembled WGS sequence"/>
</dbReference>
<feature type="non-terminal residue" evidence="1">
    <location>
        <position position="193"/>
    </location>
</feature>
<sequence length="193" mass="22260">CRTVPDFAVVAMATFVDVVLRQSEIASMVFEFQFGVYEDVLSRFVAFHHLVDFLPTQGANNGLYVLDPAFHTPLRAEPDTADPKWLRTEELWLNNLNTRDERFPLHLAIAEGDLEASTRILRCRKDLAFQDVFAVAAIYGHCDILSHLLELRTHSNNILAYKYEDGYYRRRPKSLDTWLPRHVLAKDNAIVLR</sequence>
<dbReference type="RefSeq" id="XP_008618806.1">
    <property type="nucleotide sequence ID" value="XM_008620584.1"/>
</dbReference>
<dbReference type="VEuPathDB" id="FungiDB:SDRG_14455"/>
<gene>
    <name evidence="1" type="ORF">SDRG_14455</name>
</gene>
<dbReference type="InterPro" id="IPR036770">
    <property type="entry name" value="Ankyrin_rpt-contain_sf"/>
</dbReference>
<organism evidence="1 2">
    <name type="scientific">Saprolegnia diclina (strain VS20)</name>
    <dbReference type="NCBI Taxonomy" id="1156394"/>
    <lineage>
        <taxon>Eukaryota</taxon>
        <taxon>Sar</taxon>
        <taxon>Stramenopiles</taxon>
        <taxon>Oomycota</taxon>
        <taxon>Saprolegniomycetes</taxon>
        <taxon>Saprolegniales</taxon>
        <taxon>Saprolegniaceae</taxon>
        <taxon>Saprolegnia</taxon>
    </lineage>
</organism>
<evidence type="ECO:0000313" key="1">
    <source>
        <dbReference type="EMBL" id="EQC27701.1"/>
    </source>
</evidence>
<protein>
    <submittedName>
        <fullName evidence="1">Uncharacterized protein</fullName>
    </submittedName>
</protein>
<reference evidence="1 2" key="1">
    <citation type="submission" date="2012-04" db="EMBL/GenBank/DDBJ databases">
        <title>The Genome Sequence of Saprolegnia declina VS20.</title>
        <authorList>
            <consortium name="The Broad Institute Genome Sequencing Platform"/>
            <person name="Russ C."/>
            <person name="Nusbaum C."/>
            <person name="Tyler B."/>
            <person name="van West P."/>
            <person name="Dieguez-Uribeondo J."/>
            <person name="de Bruijn I."/>
            <person name="Tripathy S."/>
            <person name="Jiang R."/>
            <person name="Young S.K."/>
            <person name="Zeng Q."/>
            <person name="Gargeya S."/>
            <person name="Fitzgerald M."/>
            <person name="Haas B."/>
            <person name="Abouelleil A."/>
            <person name="Alvarado L."/>
            <person name="Arachchi H.M."/>
            <person name="Berlin A."/>
            <person name="Chapman S.B."/>
            <person name="Goldberg J."/>
            <person name="Griggs A."/>
            <person name="Gujja S."/>
            <person name="Hansen M."/>
            <person name="Howarth C."/>
            <person name="Imamovic A."/>
            <person name="Larimer J."/>
            <person name="McCowen C."/>
            <person name="Montmayeur A."/>
            <person name="Murphy C."/>
            <person name="Neiman D."/>
            <person name="Pearson M."/>
            <person name="Priest M."/>
            <person name="Roberts A."/>
            <person name="Saif S."/>
            <person name="Shea T."/>
            <person name="Sisk P."/>
            <person name="Sykes S."/>
            <person name="Wortman J."/>
            <person name="Nusbaum C."/>
            <person name="Birren B."/>
        </authorList>
    </citation>
    <scope>NUCLEOTIDE SEQUENCE [LARGE SCALE GENOMIC DNA]</scope>
    <source>
        <strain evidence="1 2">VS20</strain>
    </source>
</reference>
<accession>T0PZL5</accession>
<dbReference type="InParanoid" id="T0PZL5"/>
<evidence type="ECO:0000313" key="2">
    <source>
        <dbReference type="Proteomes" id="UP000030762"/>
    </source>
</evidence>
<keyword evidence="2" id="KW-1185">Reference proteome</keyword>
<dbReference type="EMBL" id="JH767203">
    <property type="protein sequence ID" value="EQC27701.1"/>
    <property type="molecule type" value="Genomic_DNA"/>
</dbReference>
<dbReference type="AlphaFoldDB" id="T0PZL5"/>